<dbReference type="InterPro" id="IPR011335">
    <property type="entry name" value="Restrct_endonuc-II-like"/>
</dbReference>
<protein>
    <submittedName>
        <fullName evidence="2">Uma2 family endonuclease</fullName>
    </submittedName>
</protein>
<dbReference type="PANTHER" id="PTHR35400:SF3">
    <property type="entry name" value="SLL1072 PROTEIN"/>
    <property type="match status" value="1"/>
</dbReference>
<keyword evidence="3" id="KW-1185">Reference proteome</keyword>
<dbReference type="Pfam" id="PF05685">
    <property type="entry name" value="Uma2"/>
    <property type="match status" value="1"/>
</dbReference>
<accession>A0ABT7BRJ2</accession>
<dbReference type="CDD" id="cd06260">
    <property type="entry name" value="DUF820-like"/>
    <property type="match status" value="1"/>
</dbReference>
<evidence type="ECO:0000259" key="1">
    <source>
        <dbReference type="Pfam" id="PF05685"/>
    </source>
</evidence>
<proteinExistence type="predicted"/>
<dbReference type="EMBL" id="JAQOSQ010000001">
    <property type="protein sequence ID" value="MDJ1181817.1"/>
    <property type="molecule type" value="Genomic_DNA"/>
</dbReference>
<feature type="domain" description="Putative restriction endonuclease" evidence="1">
    <location>
        <begin position="22"/>
        <end position="189"/>
    </location>
</feature>
<dbReference type="RefSeq" id="WP_283756471.1">
    <property type="nucleotide sequence ID" value="NZ_JAQOSQ010000001.1"/>
</dbReference>
<dbReference type="Proteomes" id="UP001232992">
    <property type="component" value="Unassembled WGS sequence"/>
</dbReference>
<dbReference type="GO" id="GO:0004519">
    <property type="term" value="F:endonuclease activity"/>
    <property type="evidence" value="ECO:0007669"/>
    <property type="project" value="UniProtKB-KW"/>
</dbReference>
<dbReference type="InterPro" id="IPR008538">
    <property type="entry name" value="Uma2"/>
</dbReference>
<dbReference type="SUPFAM" id="SSF52980">
    <property type="entry name" value="Restriction endonuclease-like"/>
    <property type="match status" value="1"/>
</dbReference>
<organism evidence="2 3">
    <name type="scientific">Roseofilum casamattae BLCC-M143</name>
    <dbReference type="NCBI Taxonomy" id="3022442"/>
    <lineage>
        <taxon>Bacteria</taxon>
        <taxon>Bacillati</taxon>
        <taxon>Cyanobacteriota</taxon>
        <taxon>Cyanophyceae</taxon>
        <taxon>Desertifilales</taxon>
        <taxon>Desertifilaceae</taxon>
        <taxon>Roseofilum</taxon>
        <taxon>Roseofilum casamattae</taxon>
    </lineage>
</organism>
<reference evidence="2 3" key="1">
    <citation type="submission" date="2023-01" db="EMBL/GenBank/DDBJ databases">
        <title>Novel diversity within Roseofilum (Cyanobacteria; Desertifilaceae) from marine benthic mats with descriptions of four novel species.</title>
        <authorList>
            <person name="Wang Y."/>
            <person name="Berthold D.E."/>
            <person name="Hu J."/>
            <person name="Lefler F.W."/>
            <person name="Laughinghouse H.D. IV."/>
        </authorList>
    </citation>
    <scope>NUCLEOTIDE SEQUENCE [LARGE SCALE GENOMIC DNA]</scope>
    <source>
        <strain evidence="2 3">BLCC-M143</strain>
    </source>
</reference>
<comment type="caution">
    <text evidence="2">The sequence shown here is derived from an EMBL/GenBank/DDBJ whole genome shotgun (WGS) entry which is preliminary data.</text>
</comment>
<dbReference type="InterPro" id="IPR012296">
    <property type="entry name" value="Nuclease_put_TT1808"/>
</dbReference>
<gene>
    <name evidence="2" type="ORF">PMH09_01295</name>
</gene>
<keyword evidence="2" id="KW-0378">Hydrolase</keyword>
<name>A0ABT7BRJ2_9CYAN</name>
<keyword evidence="2" id="KW-0540">Nuclease</keyword>
<evidence type="ECO:0000313" key="3">
    <source>
        <dbReference type="Proteomes" id="UP001232992"/>
    </source>
</evidence>
<dbReference type="Gene3D" id="3.90.1570.10">
    <property type="entry name" value="tt1808, chain A"/>
    <property type="match status" value="1"/>
</dbReference>
<keyword evidence="2" id="KW-0255">Endonuclease</keyword>
<dbReference type="PANTHER" id="PTHR35400">
    <property type="entry name" value="SLR1083 PROTEIN"/>
    <property type="match status" value="1"/>
</dbReference>
<sequence>MTLSLPLILPPLENGDKLTRSEFERRYNAMPRVKKAELIEGIVYIASAPRAKFHGKPHAHIMAWLGVYEAATPGVETLDNATVRLDTNNEPQPDALLRIETEGQSTISDDDYVEGAPELIVEIAASSASLDLNQKRNVYCCHKVREYLVWRTYDNALDWFCWQNGEYVRLNPDADGIFRSVVFPGLWLPKDALLAGNLARVLEVLQEGIATSTTNG</sequence>
<evidence type="ECO:0000313" key="2">
    <source>
        <dbReference type="EMBL" id="MDJ1181817.1"/>
    </source>
</evidence>